<accession>A0AAD6ZIY9</accession>
<dbReference type="AlphaFoldDB" id="A0AAD6ZIY9"/>
<evidence type="ECO:0000313" key="3">
    <source>
        <dbReference type="Proteomes" id="UP001218218"/>
    </source>
</evidence>
<protein>
    <submittedName>
        <fullName evidence="2">Uncharacterized protein</fullName>
    </submittedName>
</protein>
<evidence type="ECO:0000313" key="2">
    <source>
        <dbReference type="EMBL" id="KAJ7323353.1"/>
    </source>
</evidence>
<feature type="region of interest" description="Disordered" evidence="1">
    <location>
        <begin position="1"/>
        <end position="58"/>
    </location>
</feature>
<evidence type="ECO:0000256" key="1">
    <source>
        <dbReference type="SAM" id="MobiDB-lite"/>
    </source>
</evidence>
<dbReference type="Proteomes" id="UP001218218">
    <property type="component" value="Unassembled WGS sequence"/>
</dbReference>
<sequence length="127" mass="14598">MLALQESEGRDNGRKHSMLEMQASTVLAGMYNERAQSQLQAAEERKRRKTGNRKMGDGKAKYFSGDDFYKMCGEDEQKKLDEMAEKEKRQAEREVYAQKLATWQVANNAIRARNSERREEFAADVAA</sequence>
<dbReference type="EMBL" id="JARIHO010000047">
    <property type="protein sequence ID" value="KAJ7323353.1"/>
    <property type="molecule type" value="Genomic_DNA"/>
</dbReference>
<feature type="compositionally biased region" description="Basic and acidic residues" evidence="1">
    <location>
        <begin position="7"/>
        <end position="18"/>
    </location>
</feature>
<gene>
    <name evidence="2" type="ORF">DFH08DRAFT_711888</name>
</gene>
<proteinExistence type="predicted"/>
<reference evidence="2" key="1">
    <citation type="submission" date="2023-03" db="EMBL/GenBank/DDBJ databases">
        <title>Massive genome expansion in bonnet fungi (Mycena s.s.) driven by repeated elements and novel gene families across ecological guilds.</title>
        <authorList>
            <consortium name="Lawrence Berkeley National Laboratory"/>
            <person name="Harder C.B."/>
            <person name="Miyauchi S."/>
            <person name="Viragh M."/>
            <person name="Kuo A."/>
            <person name="Thoen E."/>
            <person name="Andreopoulos B."/>
            <person name="Lu D."/>
            <person name="Skrede I."/>
            <person name="Drula E."/>
            <person name="Henrissat B."/>
            <person name="Morin E."/>
            <person name="Kohler A."/>
            <person name="Barry K."/>
            <person name="LaButti K."/>
            <person name="Morin E."/>
            <person name="Salamov A."/>
            <person name="Lipzen A."/>
            <person name="Mereny Z."/>
            <person name="Hegedus B."/>
            <person name="Baldrian P."/>
            <person name="Stursova M."/>
            <person name="Weitz H."/>
            <person name="Taylor A."/>
            <person name="Grigoriev I.V."/>
            <person name="Nagy L.G."/>
            <person name="Martin F."/>
            <person name="Kauserud H."/>
        </authorList>
    </citation>
    <scope>NUCLEOTIDE SEQUENCE</scope>
    <source>
        <strain evidence="2">CBHHK002</strain>
    </source>
</reference>
<organism evidence="2 3">
    <name type="scientific">Mycena albidolilacea</name>
    <dbReference type="NCBI Taxonomy" id="1033008"/>
    <lineage>
        <taxon>Eukaryota</taxon>
        <taxon>Fungi</taxon>
        <taxon>Dikarya</taxon>
        <taxon>Basidiomycota</taxon>
        <taxon>Agaricomycotina</taxon>
        <taxon>Agaricomycetes</taxon>
        <taxon>Agaricomycetidae</taxon>
        <taxon>Agaricales</taxon>
        <taxon>Marasmiineae</taxon>
        <taxon>Mycenaceae</taxon>
        <taxon>Mycena</taxon>
    </lineage>
</organism>
<comment type="caution">
    <text evidence="2">The sequence shown here is derived from an EMBL/GenBank/DDBJ whole genome shotgun (WGS) entry which is preliminary data.</text>
</comment>
<keyword evidence="3" id="KW-1185">Reference proteome</keyword>
<name>A0AAD6ZIY9_9AGAR</name>